<evidence type="ECO:0000313" key="2">
    <source>
        <dbReference type="EMBL" id="GIY07921.1"/>
    </source>
</evidence>
<evidence type="ECO:0000256" key="1">
    <source>
        <dbReference type="SAM" id="MobiDB-lite"/>
    </source>
</evidence>
<sequence length="106" mass="11700">MHGLLNENLTPKKRGGNFHLDGTRKGPLVAIHQKTALSRNGKVGDRELRCVTGSWPRSHVTHRVAEISCTPPPLSRARCLQPSCFPTSTKGRNFHYAISESTKISV</sequence>
<organism evidence="2 3">
    <name type="scientific">Caerostris darwini</name>
    <dbReference type="NCBI Taxonomy" id="1538125"/>
    <lineage>
        <taxon>Eukaryota</taxon>
        <taxon>Metazoa</taxon>
        <taxon>Ecdysozoa</taxon>
        <taxon>Arthropoda</taxon>
        <taxon>Chelicerata</taxon>
        <taxon>Arachnida</taxon>
        <taxon>Araneae</taxon>
        <taxon>Araneomorphae</taxon>
        <taxon>Entelegynae</taxon>
        <taxon>Araneoidea</taxon>
        <taxon>Araneidae</taxon>
        <taxon>Caerostris</taxon>
    </lineage>
</organism>
<feature type="region of interest" description="Disordered" evidence="1">
    <location>
        <begin position="1"/>
        <end position="21"/>
    </location>
</feature>
<evidence type="ECO:0000313" key="3">
    <source>
        <dbReference type="Proteomes" id="UP001054837"/>
    </source>
</evidence>
<dbReference type="Proteomes" id="UP001054837">
    <property type="component" value="Unassembled WGS sequence"/>
</dbReference>
<comment type="caution">
    <text evidence="2">The sequence shown here is derived from an EMBL/GenBank/DDBJ whole genome shotgun (WGS) entry which is preliminary data.</text>
</comment>
<dbReference type="AlphaFoldDB" id="A0AAV4QG67"/>
<reference evidence="2 3" key="1">
    <citation type="submission" date="2021-06" db="EMBL/GenBank/DDBJ databases">
        <title>Caerostris darwini draft genome.</title>
        <authorList>
            <person name="Kono N."/>
            <person name="Arakawa K."/>
        </authorList>
    </citation>
    <scope>NUCLEOTIDE SEQUENCE [LARGE SCALE GENOMIC DNA]</scope>
</reference>
<name>A0AAV4QG67_9ARAC</name>
<protein>
    <submittedName>
        <fullName evidence="2">Uncharacterized protein</fullName>
    </submittedName>
</protein>
<proteinExistence type="predicted"/>
<accession>A0AAV4QG67</accession>
<dbReference type="EMBL" id="BPLQ01004415">
    <property type="protein sequence ID" value="GIY07921.1"/>
    <property type="molecule type" value="Genomic_DNA"/>
</dbReference>
<keyword evidence="3" id="KW-1185">Reference proteome</keyword>
<gene>
    <name evidence="2" type="ORF">CDAR_385951</name>
</gene>